<dbReference type="KEGG" id="tcd:AAIA72_08630"/>
<sequence length="153" mass="17443">MMATRLQEPRRRSPDMAPAGHSSVMLEIPCQEGDALWRADAGTLKARAWSDLSRLGIDPSRHTGEVFHAHAAHAYPLMVMGYERERARNLAWLGRYDNLIPCGRQGTFRYIFTDTAMEMGMMAARSILRSEDLRHEIYNHRNEKTVIEVDSVA</sequence>
<organism evidence="2">
    <name type="scientific">Thermohahella caldifontis</name>
    <dbReference type="NCBI Taxonomy" id="3142973"/>
    <lineage>
        <taxon>Bacteria</taxon>
        <taxon>Pseudomonadati</taxon>
        <taxon>Pseudomonadota</taxon>
        <taxon>Gammaproteobacteria</taxon>
        <taxon>Oceanospirillales</taxon>
        <taxon>Hahellaceae</taxon>
        <taxon>Thermohahella</taxon>
    </lineage>
</organism>
<reference evidence="2" key="1">
    <citation type="submission" date="2024-05" db="EMBL/GenBank/DDBJ databases">
        <title>Genome sequencing of novel strain.</title>
        <authorList>
            <person name="Ganbat D."/>
            <person name="Ganbat S."/>
            <person name="Lee S.-J."/>
        </authorList>
    </citation>
    <scope>NUCLEOTIDE SEQUENCE</scope>
    <source>
        <strain evidence="2">SMD15-11</strain>
    </source>
</reference>
<dbReference type="EMBL" id="CP154858">
    <property type="protein sequence ID" value="XDT70879.1"/>
    <property type="molecule type" value="Genomic_DNA"/>
</dbReference>
<evidence type="ECO:0000256" key="1">
    <source>
        <dbReference type="SAM" id="MobiDB-lite"/>
    </source>
</evidence>
<dbReference type="InterPro" id="IPR036188">
    <property type="entry name" value="FAD/NAD-bd_sf"/>
</dbReference>
<dbReference type="RefSeq" id="WP_369599920.1">
    <property type="nucleotide sequence ID" value="NZ_CP154858.1"/>
</dbReference>
<dbReference type="AlphaFoldDB" id="A0AB39US55"/>
<dbReference type="Gene3D" id="3.50.50.60">
    <property type="entry name" value="FAD/NAD(P)-binding domain"/>
    <property type="match status" value="1"/>
</dbReference>
<accession>A0AB39US55</accession>
<gene>
    <name evidence="2" type="ORF">AAIA72_08630</name>
</gene>
<protein>
    <submittedName>
        <fullName evidence="2">Uncharacterized protein</fullName>
    </submittedName>
</protein>
<feature type="region of interest" description="Disordered" evidence="1">
    <location>
        <begin position="1"/>
        <end position="20"/>
    </location>
</feature>
<proteinExistence type="predicted"/>
<name>A0AB39US55_9GAMM</name>
<evidence type="ECO:0000313" key="2">
    <source>
        <dbReference type="EMBL" id="XDT70879.1"/>
    </source>
</evidence>